<name>A0A2Z6ZQX4_9LAMI</name>
<dbReference type="AlphaFoldDB" id="A0A2Z6ZQX4"/>
<reference evidence="1 2" key="1">
    <citation type="journal article" date="2015" name="Proc. Natl. Acad. Sci. U.S.A.">
        <title>The resurrection genome of Boea hygrometrica: A blueprint for survival of dehydration.</title>
        <authorList>
            <person name="Xiao L."/>
            <person name="Yang G."/>
            <person name="Zhang L."/>
            <person name="Yang X."/>
            <person name="Zhao S."/>
            <person name="Ji Z."/>
            <person name="Zhou Q."/>
            <person name="Hu M."/>
            <person name="Wang Y."/>
            <person name="Chen M."/>
            <person name="Xu Y."/>
            <person name="Jin H."/>
            <person name="Xiao X."/>
            <person name="Hu G."/>
            <person name="Bao F."/>
            <person name="Hu Y."/>
            <person name="Wan P."/>
            <person name="Li L."/>
            <person name="Deng X."/>
            <person name="Kuang T."/>
            <person name="Xiang C."/>
            <person name="Zhu J.K."/>
            <person name="Oliver M.J."/>
            <person name="He Y."/>
        </authorList>
    </citation>
    <scope>NUCLEOTIDE SEQUENCE [LARGE SCALE GENOMIC DNA]</scope>
    <source>
        <strain evidence="2">cv. XS01</strain>
    </source>
</reference>
<gene>
    <name evidence="1" type="ORF">F511_47482</name>
</gene>
<proteinExistence type="predicted"/>
<accession>A0A2Z6ZQX4</accession>
<evidence type="ECO:0000313" key="2">
    <source>
        <dbReference type="Proteomes" id="UP000250235"/>
    </source>
</evidence>
<sequence>MVMTSLLTSDVIIAYSISCASCQLLMLPPVDKLTSSLLIPALLNNRNADVIVADSRFLPISNADIIVADHSFLQ</sequence>
<dbReference type="Proteomes" id="UP000250235">
    <property type="component" value="Unassembled WGS sequence"/>
</dbReference>
<organism evidence="1 2">
    <name type="scientific">Dorcoceras hygrometricum</name>
    <dbReference type="NCBI Taxonomy" id="472368"/>
    <lineage>
        <taxon>Eukaryota</taxon>
        <taxon>Viridiplantae</taxon>
        <taxon>Streptophyta</taxon>
        <taxon>Embryophyta</taxon>
        <taxon>Tracheophyta</taxon>
        <taxon>Spermatophyta</taxon>
        <taxon>Magnoliopsida</taxon>
        <taxon>eudicotyledons</taxon>
        <taxon>Gunneridae</taxon>
        <taxon>Pentapetalae</taxon>
        <taxon>asterids</taxon>
        <taxon>lamiids</taxon>
        <taxon>Lamiales</taxon>
        <taxon>Gesneriaceae</taxon>
        <taxon>Didymocarpoideae</taxon>
        <taxon>Trichosporeae</taxon>
        <taxon>Loxocarpinae</taxon>
        <taxon>Dorcoceras</taxon>
    </lineage>
</organism>
<evidence type="ECO:0000313" key="1">
    <source>
        <dbReference type="EMBL" id="KZT75494.1"/>
    </source>
</evidence>
<keyword evidence="2" id="KW-1185">Reference proteome</keyword>
<dbReference type="EMBL" id="KV236453">
    <property type="protein sequence ID" value="KZT75494.1"/>
    <property type="molecule type" value="Genomic_DNA"/>
</dbReference>
<protein>
    <submittedName>
        <fullName evidence="1">Uncharacterized protein</fullName>
    </submittedName>
</protein>